<reference evidence="7" key="1">
    <citation type="submission" date="2022-07" db="EMBL/GenBank/DDBJ databases">
        <title>Fungi with potential for degradation of polypropylene.</title>
        <authorList>
            <person name="Gostincar C."/>
        </authorList>
    </citation>
    <scope>NUCLEOTIDE SEQUENCE</scope>
    <source>
        <strain evidence="7">EXF-13287</strain>
    </source>
</reference>
<evidence type="ECO:0000256" key="3">
    <source>
        <dbReference type="ARBA" id="ARBA00022989"/>
    </source>
</evidence>
<evidence type="ECO:0000313" key="7">
    <source>
        <dbReference type="EMBL" id="KAJ9145545.1"/>
    </source>
</evidence>
<comment type="caution">
    <text evidence="7">The sequence shown here is derived from an EMBL/GenBank/DDBJ whole genome shotgun (WGS) entry which is preliminary data.</text>
</comment>
<dbReference type="Pfam" id="PF07690">
    <property type="entry name" value="MFS_1"/>
    <property type="match status" value="1"/>
</dbReference>
<dbReference type="PANTHER" id="PTHR23507:SF1">
    <property type="entry name" value="FI18259P1-RELATED"/>
    <property type="match status" value="1"/>
</dbReference>
<gene>
    <name evidence="7" type="ORF">NKR19_g6070</name>
</gene>
<dbReference type="Gene3D" id="1.20.1250.20">
    <property type="entry name" value="MFS general substrate transporter like domains"/>
    <property type="match status" value="1"/>
</dbReference>
<evidence type="ECO:0000313" key="8">
    <source>
        <dbReference type="Proteomes" id="UP001174691"/>
    </source>
</evidence>
<evidence type="ECO:0000256" key="4">
    <source>
        <dbReference type="ARBA" id="ARBA00023136"/>
    </source>
</evidence>
<feature type="transmembrane region" description="Helical" evidence="5">
    <location>
        <begin position="392"/>
        <end position="411"/>
    </location>
</feature>
<feature type="transmembrane region" description="Helical" evidence="5">
    <location>
        <begin position="320"/>
        <end position="342"/>
    </location>
</feature>
<dbReference type="SUPFAM" id="SSF103473">
    <property type="entry name" value="MFS general substrate transporter"/>
    <property type="match status" value="1"/>
</dbReference>
<dbReference type="GO" id="GO:0016020">
    <property type="term" value="C:membrane"/>
    <property type="evidence" value="ECO:0007669"/>
    <property type="project" value="UniProtKB-SubCell"/>
</dbReference>
<feature type="transmembrane region" description="Helical" evidence="5">
    <location>
        <begin position="49"/>
        <end position="69"/>
    </location>
</feature>
<evidence type="ECO:0000256" key="2">
    <source>
        <dbReference type="ARBA" id="ARBA00022692"/>
    </source>
</evidence>
<accession>A0AA38VF33</accession>
<organism evidence="7 8">
    <name type="scientific">Coniochaeta hoffmannii</name>
    <dbReference type="NCBI Taxonomy" id="91930"/>
    <lineage>
        <taxon>Eukaryota</taxon>
        <taxon>Fungi</taxon>
        <taxon>Dikarya</taxon>
        <taxon>Ascomycota</taxon>
        <taxon>Pezizomycotina</taxon>
        <taxon>Sordariomycetes</taxon>
        <taxon>Sordariomycetidae</taxon>
        <taxon>Coniochaetales</taxon>
        <taxon>Coniochaetaceae</taxon>
        <taxon>Coniochaeta</taxon>
    </lineage>
</organism>
<keyword evidence="3 5" id="KW-1133">Transmembrane helix</keyword>
<feature type="transmembrane region" description="Helical" evidence="5">
    <location>
        <begin position="483"/>
        <end position="504"/>
    </location>
</feature>
<name>A0AA38VF33_9PEZI</name>
<dbReference type="EMBL" id="JANBVN010000089">
    <property type="protein sequence ID" value="KAJ9145545.1"/>
    <property type="molecule type" value="Genomic_DNA"/>
</dbReference>
<dbReference type="InterPro" id="IPR011701">
    <property type="entry name" value="MFS"/>
</dbReference>
<proteinExistence type="predicted"/>
<dbReference type="Proteomes" id="UP001174691">
    <property type="component" value="Unassembled WGS sequence"/>
</dbReference>
<feature type="transmembrane region" description="Helical" evidence="5">
    <location>
        <begin position="417"/>
        <end position="438"/>
    </location>
</feature>
<dbReference type="InterPro" id="IPR020846">
    <property type="entry name" value="MFS_dom"/>
</dbReference>
<dbReference type="AlphaFoldDB" id="A0AA38VF33"/>
<evidence type="ECO:0000259" key="6">
    <source>
        <dbReference type="PROSITE" id="PS50850"/>
    </source>
</evidence>
<comment type="subcellular location">
    <subcellularLocation>
        <location evidence="1">Membrane</location>
        <topology evidence="1">Multi-pass membrane protein</topology>
    </subcellularLocation>
</comment>
<feature type="transmembrane region" description="Helical" evidence="5">
    <location>
        <begin position="141"/>
        <end position="163"/>
    </location>
</feature>
<feature type="transmembrane region" description="Helical" evidence="5">
    <location>
        <begin position="205"/>
        <end position="229"/>
    </location>
</feature>
<dbReference type="GO" id="GO:0022857">
    <property type="term" value="F:transmembrane transporter activity"/>
    <property type="evidence" value="ECO:0007669"/>
    <property type="project" value="InterPro"/>
</dbReference>
<dbReference type="PROSITE" id="PS50850">
    <property type="entry name" value="MFS"/>
    <property type="match status" value="1"/>
</dbReference>
<dbReference type="InterPro" id="IPR036259">
    <property type="entry name" value="MFS_trans_sf"/>
</dbReference>
<evidence type="ECO:0000256" key="5">
    <source>
        <dbReference type="SAM" id="Phobius"/>
    </source>
</evidence>
<feature type="transmembrane region" description="Helical" evidence="5">
    <location>
        <begin position="235"/>
        <end position="255"/>
    </location>
</feature>
<feature type="domain" description="Major facilitator superfamily (MFS) profile" evidence="6">
    <location>
        <begin position="49"/>
        <end position="511"/>
    </location>
</feature>
<feature type="transmembrane region" description="Helical" evidence="5">
    <location>
        <begin position="169"/>
        <end position="193"/>
    </location>
</feature>
<sequence length="521" mass="56839">MRDEGLSRDSGSVDEDDVSTLSGRYATAETPLLGLESPKEPQSLYKQNVIILIFAFIFVAELGGGLWIAPSSAIMENIICRSHYPDVSSNIMAGDPRCKESEIQGTLATIRGWAYTFDCVPGILGAIPYGILSDKWGRKPVFVLSVLGLVLSEVWVGMVLYFPNIFPLWTVWFGSAWQLIGGSSSVMSAMLYTMGADVTPVNERAVVFMQVNAWFLAAEMICGPLASILMHRSPWLALVVSISLLAFSNLIALVFPETLDIQRLKDRQEAAAHGATSTPNDATSDLETSKRTQLQQIWAICKKDLHEVYDFILKNQRTTFLLLSLVFVVLGKFVLELILQYATGRYGWTWDKAAILVTIRSASTLLLLAVLLPGISWLCVNTLNMTSMAKDLWLARISGIVQTLGALLVALSVNGSMLMASLVVFAGGGGLAPLVRSLANALVEEHHVGILNSLVGFLDMIGIMVAGPILAAAMKLGFEWGGAWIGLPFMVSAFLFGISTFIVWTFRIPRRRLSGDSVEYA</sequence>
<protein>
    <submittedName>
        <fullName evidence="7">MFS general substrate transporter</fullName>
    </submittedName>
</protein>
<dbReference type="PANTHER" id="PTHR23507">
    <property type="entry name" value="ZGC:174356"/>
    <property type="match status" value="1"/>
</dbReference>
<feature type="transmembrane region" description="Helical" evidence="5">
    <location>
        <begin position="450"/>
        <end position="471"/>
    </location>
</feature>
<keyword evidence="2 5" id="KW-0812">Transmembrane</keyword>
<evidence type="ECO:0000256" key="1">
    <source>
        <dbReference type="ARBA" id="ARBA00004141"/>
    </source>
</evidence>
<feature type="transmembrane region" description="Helical" evidence="5">
    <location>
        <begin position="354"/>
        <end position="380"/>
    </location>
</feature>
<keyword evidence="4 5" id="KW-0472">Membrane</keyword>
<keyword evidence="8" id="KW-1185">Reference proteome</keyword>